<comment type="caution">
    <text evidence="3">The sequence shown here is derived from an EMBL/GenBank/DDBJ whole genome shotgun (WGS) entry which is preliminary data.</text>
</comment>
<dbReference type="PANTHER" id="PTHR46797">
    <property type="entry name" value="HTH-TYPE TRANSCRIPTIONAL REGULATOR"/>
    <property type="match status" value="1"/>
</dbReference>
<keyword evidence="1" id="KW-0238">DNA-binding</keyword>
<dbReference type="CDD" id="cd00093">
    <property type="entry name" value="HTH_XRE"/>
    <property type="match status" value="1"/>
</dbReference>
<reference evidence="4" key="1">
    <citation type="journal article" date="2019" name="Int. J. Syst. Evol. Microbiol.">
        <title>The Global Catalogue of Microorganisms (GCM) 10K type strain sequencing project: providing services to taxonomists for standard genome sequencing and annotation.</title>
        <authorList>
            <consortium name="The Broad Institute Genomics Platform"/>
            <consortium name="The Broad Institute Genome Sequencing Center for Infectious Disease"/>
            <person name="Wu L."/>
            <person name="Ma J."/>
        </authorList>
    </citation>
    <scope>NUCLEOTIDE SEQUENCE [LARGE SCALE GENOMIC DNA]</scope>
    <source>
        <strain evidence="4">JCM 17459</strain>
    </source>
</reference>
<dbReference type="SUPFAM" id="SSF47413">
    <property type="entry name" value="lambda repressor-like DNA-binding domains"/>
    <property type="match status" value="1"/>
</dbReference>
<evidence type="ECO:0000313" key="3">
    <source>
        <dbReference type="EMBL" id="GAA3511134.1"/>
    </source>
</evidence>
<evidence type="ECO:0000259" key="2">
    <source>
        <dbReference type="PROSITE" id="PS50943"/>
    </source>
</evidence>
<evidence type="ECO:0000313" key="4">
    <source>
        <dbReference type="Proteomes" id="UP001499841"/>
    </source>
</evidence>
<organism evidence="3 4">
    <name type="scientific">Georgenia daeguensis</name>
    <dbReference type="NCBI Taxonomy" id="908355"/>
    <lineage>
        <taxon>Bacteria</taxon>
        <taxon>Bacillati</taxon>
        <taxon>Actinomycetota</taxon>
        <taxon>Actinomycetes</taxon>
        <taxon>Micrococcales</taxon>
        <taxon>Bogoriellaceae</taxon>
        <taxon>Georgenia</taxon>
    </lineage>
</organism>
<feature type="domain" description="HTH cro/C1-type" evidence="2">
    <location>
        <begin position="24"/>
        <end position="78"/>
    </location>
</feature>
<dbReference type="RefSeq" id="WP_345045073.1">
    <property type="nucleotide sequence ID" value="NZ_BAABBA010000032.1"/>
</dbReference>
<dbReference type="InterPro" id="IPR010982">
    <property type="entry name" value="Lambda_DNA-bd_dom_sf"/>
</dbReference>
<sequence>MADHVTMTRPSRRHLWRNIVGAYLRAVRRRRGETLTEVGARAGVSPQYLSEIERGRKEPSSEVLAAVVDALGLTLSDVTRGVTLALESGTDRRLVKLASEARHERADRHAGTTVRPHGDVLLLAA</sequence>
<dbReference type="Proteomes" id="UP001499841">
    <property type="component" value="Unassembled WGS sequence"/>
</dbReference>
<name>A0ABP6UL69_9MICO</name>
<dbReference type="PANTHER" id="PTHR46797:SF1">
    <property type="entry name" value="METHYLPHOSPHONATE SYNTHASE"/>
    <property type="match status" value="1"/>
</dbReference>
<dbReference type="Gene3D" id="1.10.260.40">
    <property type="entry name" value="lambda repressor-like DNA-binding domains"/>
    <property type="match status" value="1"/>
</dbReference>
<dbReference type="EMBL" id="BAABBA010000032">
    <property type="protein sequence ID" value="GAA3511134.1"/>
    <property type="molecule type" value="Genomic_DNA"/>
</dbReference>
<protein>
    <recommendedName>
        <fullName evidence="2">HTH cro/C1-type domain-containing protein</fullName>
    </recommendedName>
</protein>
<dbReference type="PROSITE" id="PS50943">
    <property type="entry name" value="HTH_CROC1"/>
    <property type="match status" value="1"/>
</dbReference>
<dbReference type="InterPro" id="IPR050807">
    <property type="entry name" value="TransReg_Diox_bact_type"/>
</dbReference>
<dbReference type="InterPro" id="IPR001387">
    <property type="entry name" value="Cro/C1-type_HTH"/>
</dbReference>
<dbReference type="SMART" id="SM00530">
    <property type="entry name" value="HTH_XRE"/>
    <property type="match status" value="1"/>
</dbReference>
<accession>A0ABP6UL69</accession>
<dbReference type="Pfam" id="PF13560">
    <property type="entry name" value="HTH_31"/>
    <property type="match status" value="1"/>
</dbReference>
<gene>
    <name evidence="3" type="ORF">GCM10022262_39130</name>
</gene>
<keyword evidence="4" id="KW-1185">Reference proteome</keyword>
<proteinExistence type="predicted"/>
<evidence type="ECO:0000256" key="1">
    <source>
        <dbReference type="ARBA" id="ARBA00023125"/>
    </source>
</evidence>